<dbReference type="InterPro" id="IPR020917">
    <property type="entry name" value="DnaT"/>
</dbReference>
<comment type="function">
    <text evidence="3">Involved in the restart of stalled replication forks, which reloads the replicative helicase on sites other than the origin of replication. Can function in multiple replication restart pathways. Displaces ssDNA from a PriB-ssDNA complex. Probably forms a spiral filament on ssDNA.</text>
</comment>
<proteinExistence type="inferred from homology"/>
<evidence type="ECO:0000256" key="3">
    <source>
        <dbReference type="HAMAP-Rule" id="MF_01061"/>
    </source>
</evidence>
<feature type="domain" description="DnaT DNA-binding" evidence="5">
    <location>
        <begin position="89"/>
        <end position="158"/>
    </location>
</feature>
<keyword evidence="2 3" id="KW-0235">DNA replication</keyword>
<dbReference type="EMBL" id="LXEU01000067">
    <property type="protein sequence ID" value="OAT49899.1"/>
    <property type="molecule type" value="Genomic_DNA"/>
</dbReference>
<gene>
    <name evidence="3" type="primary">dnaT</name>
    <name evidence="6" type="ORF">M989_03355</name>
</gene>
<comment type="subunit">
    <text evidence="3">Homooligomerizes. Interacts with PriB. Component of the replication restart primosome. Primosome assembly occurs via a 'hand-off' mechanism. PriA binds to replication forks, subsequently PriB then DnaT bind; DnaT then displaces ssDNA to generate the helicase loading substrate.</text>
</comment>
<dbReference type="Proteomes" id="UP000078386">
    <property type="component" value="Unassembled WGS sequence"/>
</dbReference>
<dbReference type="GO" id="GO:0006269">
    <property type="term" value="P:DNA replication, synthesis of primer"/>
    <property type="evidence" value="ECO:0007669"/>
    <property type="project" value="UniProtKB-KW"/>
</dbReference>
<evidence type="ECO:0000256" key="1">
    <source>
        <dbReference type="ARBA" id="ARBA00022515"/>
    </source>
</evidence>
<feature type="compositionally biased region" description="Basic and acidic residues" evidence="4">
    <location>
        <begin position="159"/>
        <end position="171"/>
    </location>
</feature>
<dbReference type="InterPro" id="IPR040480">
    <property type="entry name" value="DnaT_DNA_bind"/>
</dbReference>
<dbReference type="GO" id="GO:1990077">
    <property type="term" value="C:primosome complex"/>
    <property type="evidence" value="ECO:0007669"/>
    <property type="project" value="UniProtKB-UniRule"/>
</dbReference>
<dbReference type="Gene3D" id="1.10.8.1180">
    <property type="match status" value="1"/>
</dbReference>
<organism evidence="6 7">
    <name type="scientific">Kluyvera georgiana ATCC 51603</name>
    <dbReference type="NCBI Taxonomy" id="1354264"/>
    <lineage>
        <taxon>Bacteria</taxon>
        <taxon>Pseudomonadati</taxon>
        <taxon>Pseudomonadota</taxon>
        <taxon>Gammaproteobacteria</taxon>
        <taxon>Enterobacterales</taxon>
        <taxon>Enterobacteriaceae</taxon>
        <taxon>Kluyvera</taxon>
    </lineage>
</organism>
<dbReference type="NCBIfam" id="NF002770">
    <property type="entry name" value="PRK02854.1"/>
    <property type="match status" value="1"/>
</dbReference>
<evidence type="ECO:0000313" key="7">
    <source>
        <dbReference type="Proteomes" id="UP000078386"/>
    </source>
</evidence>
<keyword evidence="1 3" id="KW-0639">Primosome</keyword>
<dbReference type="HAMAP" id="MF_01061">
    <property type="entry name" value="DnaT"/>
    <property type="match status" value="1"/>
</dbReference>
<keyword evidence="7" id="KW-1185">Reference proteome</keyword>
<dbReference type="PATRIC" id="fig|1354264.4.peg.3491"/>
<accession>A0A1B7JPQ8</accession>
<dbReference type="RefSeq" id="WP_064547126.1">
    <property type="nucleotide sequence ID" value="NZ_LXEU01000067.1"/>
</dbReference>
<reference evidence="6 7" key="1">
    <citation type="submission" date="2016-04" db="EMBL/GenBank/DDBJ databases">
        <title>ATOL: Assembling a taxonomically balanced genome-scale reconstruction of the evolutionary history of the Enterobacteriaceae.</title>
        <authorList>
            <person name="Plunkett G.III."/>
            <person name="Neeno-Eckwall E.C."/>
            <person name="Glasner J.D."/>
            <person name="Perna N.T."/>
        </authorList>
    </citation>
    <scope>NUCLEOTIDE SEQUENCE [LARGE SCALE GENOMIC DNA]</scope>
    <source>
        <strain evidence="6 7">ATCC 51603</strain>
    </source>
</reference>
<evidence type="ECO:0000256" key="2">
    <source>
        <dbReference type="ARBA" id="ARBA00022705"/>
    </source>
</evidence>
<comment type="similarity">
    <text evidence="3">Belongs to the DnaT family.</text>
</comment>
<sequence>MSSRILTPNVIGIDAFVADPAAILAQTQGGAVAVFANNAPAFYAVTPERLAQLLALEEKLARPGSDVTLDAQFFEEPTAAPVSVPMGKFAMYAGWQPDAEFLRLSALWGIALSEPVTPEELASFVAYWQAEGKVFHHVQWQQKLARSIQMGRANNNGQMRRDVNAVSEPDRQIPPGFRG</sequence>
<protein>
    <recommendedName>
        <fullName evidence="3">Replication restart protein DnaT</fullName>
    </recommendedName>
</protein>
<keyword evidence="3" id="KW-0238">DNA-binding</keyword>
<evidence type="ECO:0000313" key="6">
    <source>
        <dbReference type="EMBL" id="OAT49899.1"/>
    </source>
</evidence>
<dbReference type="GO" id="GO:0003697">
    <property type="term" value="F:single-stranded DNA binding"/>
    <property type="evidence" value="ECO:0007669"/>
    <property type="project" value="UniProtKB-UniRule"/>
</dbReference>
<evidence type="ECO:0000256" key="4">
    <source>
        <dbReference type="SAM" id="MobiDB-lite"/>
    </source>
</evidence>
<evidence type="ECO:0000259" key="5">
    <source>
        <dbReference type="Pfam" id="PF17948"/>
    </source>
</evidence>
<feature type="region of interest" description="Disordered" evidence="4">
    <location>
        <begin position="155"/>
        <end position="179"/>
    </location>
</feature>
<comment type="caution">
    <text evidence="6">The sequence shown here is derived from an EMBL/GenBank/DDBJ whole genome shotgun (WGS) entry which is preliminary data.</text>
</comment>
<dbReference type="Pfam" id="PF17948">
    <property type="entry name" value="DnaT"/>
    <property type="match status" value="1"/>
</dbReference>
<name>A0A1B7JPQ8_9ENTR</name>
<dbReference type="AlphaFoldDB" id="A0A1B7JPQ8"/>